<feature type="transmembrane region" description="Helical" evidence="9">
    <location>
        <begin position="12"/>
        <end position="28"/>
    </location>
</feature>
<dbReference type="Proteomes" id="UP000317940">
    <property type="component" value="Unassembled WGS sequence"/>
</dbReference>
<evidence type="ECO:0000256" key="8">
    <source>
        <dbReference type="ARBA" id="ARBA00023136"/>
    </source>
</evidence>
<keyword evidence="7" id="KW-0406">Ion transport</keyword>
<dbReference type="PANTHER" id="PTHR43562">
    <property type="entry name" value="NAPA-TYPE SODIUM/HYDROGEN ANTIPORTER"/>
    <property type="match status" value="1"/>
</dbReference>
<evidence type="ECO:0000259" key="10">
    <source>
        <dbReference type="Pfam" id="PF00999"/>
    </source>
</evidence>
<keyword evidence="6 9" id="KW-1133">Transmembrane helix</keyword>
<gene>
    <name evidence="11" type="ORF">FHX73_114247</name>
</gene>
<dbReference type="AlphaFoldDB" id="A0A561ULY5"/>
<comment type="subcellular location">
    <subcellularLocation>
        <location evidence="1">Membrane</location>
        <topology evidence="1">Multi-pass membrane protein</topology>
    </subcellularLocation>
</comment>
<evidence type="ECO:0000313" key="11">
    <source>
        <dbReference type="EMBL" id="TWG00372.1"/>
    </source>
</evidence>
<keyword evidence="5 9" id="KW-0812">Transmembrane</keyword>
<name>A0A561ULY5_9ACTN</name>
<proteinExistence type="inferred from homology"/>
<feature type="domain" description="Cation/H+ exchanger transmembrane" evidence="10">
    <location>
        <begin position="22"/>
        <end position="387"/>
    </location>
</feature>
<dbReference type="GO" id="GO:1902600">
    <property type="term" value="P:proton transmembrane transport"/>
    <property type="evidence" value="ECO:0007669"/>
    <property type="project" value="InterPro"/>
</dbReference>
<feature type="transmembrane region" description="Helical" evidence="9">
    <location>
        <begin position="245"/>
        <end position="262"/>
    </location>
</feature>
<evidence type="ECO:0000256" key="7">
    <source>
        <dbReference type="ARBA" id="ARBA00023065"/>
    </source>
</evidence>
<organism evidence="11 12">
    <name type="scientific">Kitasatospora viridis</name>
    <dbReference type="NCBI Taxonomy" id="281105"/>
    <lineage>
        <taxon>Bacteria</taxon>
        <taxon>Bacillati</taxon>
        <taxon>Actinomycetota</taxon>
        <taxon>Actinomycetes</taxon>
        <taxon>Kitasatosporales</taxon>
        <taxon>Streptomycetaceae</taxon>
        <taxon>Kitasatospora</taxon>
    </lineage>
</organism>
<keyword evidence="12" id="KW-1185">Reference proteome</keyword>
<feature type="transmembrane region" description="Helical" evidence="9">
    <location>
        <begin position="340"/>
        <end position="357"/>
    </location>
</feature>
<feature type="transmembrane region" description="Helical" evidence="9">
    <location>
        <begin position="274"/>
        <end position="294"/>
    </location>
</feature>
<evidence type="ECO:0000256" key="3">
    <source>
        <dbReference type="ARBA" id="ARBA00022448"/>
    </source>
</evidence>
<dbReference type="GO" id="GO:0016020">
    <property type="term" value="C:membrane"/>
    <property type="evidence" value="ECO:0007669"/>
    <property type="project" value="UniProtKB-SubCell"/>
</dbReference>
<feature type="transmembrane region" description="Helical" evidence="9">
    <location>
        <begin position="181"/>
        <end position="201"/>
    </location>
</feature>
<accession>A0A561ULY5</accession>
<dbReference type="Gene3D" id="1.20.1530.20">
    <property type="match status" value="1"/>
</dbReference>
<feature type="transmembrane region" description="Helical" evidence="9">
    <location>
        <begin position="369"/>
        <end position="387"/>
    </location>
</feature>
<sequence length="411" mass="42786">MSTASALLDQPETLVLIPAAALAAPLLADRVQRWLAVPSLVFELALGVLIGPDVLGWARTGGLSEVFSQFGLAMLMFMAGYEVEFVRLRGTPLRRALTAWGVSVALALGIGALVNHSALTGVFTGLVLTTTALGTVLPIIRDSGELPTPFGSLVMATGAVGEFGPIIAVALLLSGDSPGRAAVVLLVFGVMAGVALAYARLHRPPWMIRLIRATLRTSGQFAVRGLILVLAAMVAAAVWLDLDMLLGAFTAGIVANLMLSDVSEPTAEVIDAKLEGIGFGFLVPVFFVYSGITFDLKSLLNDPGTLLLVPLFLLLLAAVRGGPAGLLAPPGLSRRDRTALGLYAATALPLIVVITTIEEQDGHLKSSTAAALVGAGMLSVLLFPLLAGRLRGAARPPGARPDEPRVRAESW</sequence>
<keyword evidence="4" id="KW-0050">Antiport</keyword>
<dbReference type="EMBL" id="VIWT01000001">
    <property type="protein sequence ID" value="TWG00372.1"/>
    <property type="molecule type" value="Genomic_DNA"/>
</dbReference>
<feature type="transmembrane region" description="Helical" evidence="9">
    <location>
        <begin position="120"/>
        <end position="140"/>
    </location>
</feature>
<evidence type="ECO:0000256" key="1">
    <source>
        <dbReference type="ARBA" id="ARBA00004141"/>
    </source>
</evidence>
<dbReference type="OrthoDB" id="9793589at2"/>
<feature type="transmembrane region" description="Helical" evidence="9">
    <location>
        <begin position="40"/>
        <end position="60"/>
    </location>
</feature>
<evidence type="ECO:0000256" key="5">
    <source>
        <dbReference type="ARBA" id="ARBA00022692"/>
    </source>
</evidence>
<evidence type="ECO:0000256" key="6">
    <source>
        <dbReference type="ARBA" id="ARBA00022989"/>
    </source>
</evidence>
<keyword evidence="3" id="KW-0813">Transport</keyword>
<protein>
    <submittedName>
        <fullName evidence="11">Transporter (CPA2 family)</fullName>
    </submittedName>
</protein>
<dbReference type="PANTHER" id="PTHR43562:SF1">
    <property type="entry name" value="NA(+)_H(+) ANTIPORTER YJBQ-RELATED"/>
    <property type="match status" value="1"/>
</dbReference>
<evidence type="ECO:0000313" key="12">
    <source>
        <dbReference type="Proteomes" id="UP000317940"/>
    </source>
</evidence>
<comment type="caution">
    <text evidence="11">The sequence shown here is derived from an EMBL/GenBank/DDBJ whole genome shotgun (WGS) entry which is preliminary data.</text>
</comment>
<feature type="transmembrane region" description="Helical" evidence="9">
    <location>
        <begin position="221"/>
        <end position="239"/>
    </location>
</feature>
<feature type="transmembrane region" description="Helical" evidence="9">
    <location>
        <begin position="306"/>
        <end position="328"/>
    </location>
</feature>
<evidence type="ECO:0000256" key="9">
    <source>
        <dbReference type="SAM" id="Phobius"/>
    </source>
</evidence>
<feature type="transmembrane region" description="Helical" evidence="9">
    <location>
        <begin position="97"/>
        <end position="114"/>
    </location>
</feature>
<keyword evidence="8 9" id="KW-0472">Membrane</keyword>
<reference evidence="11 12" key="1">
    <citation type="submission" date="2019-06" db="EMBL/GenBank/DDBJ databases">
        <title>Sequencing the genomes of 1000 actinobacteria strains.</title>
        <authorList>
            <person name="Klenk H.-P."/>
        </authorList>
    </citation>
    <scope>NUCLEOTIDE SEQUENCE [LARGE SCALE GENOMIC DNA]</scope>
    <source>
        <strain evidence="11 12">DSM 44826</strain>
    </source>
</reference>
<comment type="similarity">
    <text evidence="2">Belongs to the monovalent cation:proton antiporter 2 (CPA2) transporter (TC 2.A.37) family.</text>
</comment>
<evidence type="ECO:0000256" key="4">
    <source>
        <dbReference type="ARBA" id="ARBA00022449"/>
    </source>
</evidence>
<feature type="transmembrane region" description="Helical" evidence="9">
    <location>
        <begin position="66"/>
        <end position="85"/>
    </location>
</feature>
<dbReference type="InterPro" id="IPR038770">
    <property type="entry name" value="Na+/solute_symporter_sf"/>
</dbReference>
<dbReference type="GO" id="GO:0015297">
    <property type="term" value="F:antiporter activity"/>
    <property type="evidence" value="ECO:0007669"/>
    <property type="project" value="UniProtKB-KW"/>
</dbReference>
<feature type="transmembrane region" description="Helical" evidence="9">
    <location>
        <begin position="152"/>
        <end position="175"/>
    </location>
</feature>
<dbReference type="RefSeq" id="WP_145906483.1">
    <property type="nucleotide sequence ID" value="NZ_BAAAMZ010000014.1"/>
</dbReference>
<evidence type="ECO:0000256" key="2">
    <source>
        <dbReference type="ARBA" id="ARBA00005551"/>
    </source>
</evidence>
<dbReference type="Pfam" id="PF00999">
    <property type="entry name" value="Na_H_Exchanger"/>
    <property type="match status" value="1"/>
</dbReference>
<dbReference type="InterPro" id="IPR006153">
    <property type="entry name" value="Cation/H_exchanger_TM"/>
</dbReference>